<feature type="domain" description="EF-hand" evidence="11">
    <location>
        <begin position="476"/>
        <end position="511"/>
    </location>
</feature>
<gene>
    <name evidence="12" type="ORF">SAY87_007854</name>
</gene>
<dbReference type="SUPFAM" id="SSF47473">
    <property type="entry name" value="EF-hand"/>
    <property type="match status" value="1"/>
</dbReference>
<dbReference type="PROSITE" id="PS50222">
    <property type="entry name" value="EF_HAND_2"/>
    <property type="match status" value="2"/>
</dbReference>
<evidence type="ECO:0000256" key="4">
    <source>
        <dbReference type="ARBA" id="ARBA00022692"/>
    </source>
</evidence>
<feature type="repeat" description="Solcar" evidence="9">
    <location>
        <begin position="719"/>
        <end position="804"/>
    </location>
</feature>
<accession>A0AAN7KH85</accession>
<keyword evidence="7" id="KW-1133">Transmembrane helix</keyword>
<sequence>MESENYPIKSFLNSFQAVKDAILPLESGIKKAAMDMECRWSGSKKKAISVDPTAPPSSGNKRNKSKMGVSNRKNGHCTARENQKNGRATNVHANTFLGMLMLNIGTADEAAEPLVVGKKETEVRDSDGDSKSCGNCLHFAVHWSLLANSLFHAFPALSGSGKNQIHGQNHEAKDGIYVKSKVEPRQRESTYEAAKAALDNSIFINLEPLEGFIHFVLDQIGQNLHKLDQEVWDKKEKECPSYSSNPDEHVDHLKALTSILECRRADVNDLLGNHGFARVGGVPPSMVDISSPVKEAREDAAEADNSEDAVANNSTHKFASGIFRIPLSNVERLKSTLSTVSLTELIELVPQLGRPSRDYPDKKKLFSVQDFFKYTESEGRRFFEELDRDGDGQVNLEDLEIVVRKRKLPKKYAREFMQRARSHLFSKSFGWKQFLSLMEQREPTILRAYTSLCLSKSGTLQKSEILTSLKNAGLPANEDNAVAMMRFLDADKEGSISYGHFRNFMLLLPSDRLQDDPRNVWFEASTVVAVAPPVEIPAGSVLRSALAGGLSCALSTSLMHPIDTIKTRVQASTLSFPEIIAKLPEVGVRGVYRGSIPAIIGQFSSHGLRTGICEVSKLVLINVAPTLPDIQVQSVASFCSTVLGTAVRIPCEVLKQRLQAGLFDNVGEAIIGTWQQDGLKGFFRGTGATLCREVPFYVAGTGLYEESKRLAQHVLGRELEAWETIVVGALSGGLAAVTTTPFDVMKTRMMTAPQGRSITMSMVAFSILRREGPLGLFKGAVPRFFWIAPLGAMNFAGYELARKALNKSEAAAS</sequence>
<organism evidence="12 13">
    <name type="scientific">Trapa incisa</name>
    <dbReference type="NCBI Taxonomy" id="236973"/>
    <lineage>
        <taxon>Eukaryota</taxon>
        <taxon>Viridiplantae</taxon>
        <taxon>Streptophyta</taxon>
        <taxon>Embryophyta</taxon>
        <taxon>Tracheophyta</taxon>
        <taxon>Spermatophyta</taxon>
        <taxon>Magnoliopsida</taxon>
        <taxon>eudicotyledons</taxon>
        <taxon>Gunneridae</taxon>
        <taxon>Pentapetalae</taxon>
        <taxon>rosids</taxon>
        <taxon>malvids</taxon>
        <taxon>Myrtales</taxon>
        <taxon>Lythraceae</taxon>
        <taxon>Trapa</taxon>
    </lineage>
</organism>
<keyword evidence="5" id="KW-0677">Repeat</keyword>
<dbReference type="FunFam" id="1.50.40.10:FF:000041">
    <property type="entry name" value="Mitochondrial substrate carrier family protein"/>
    <property type="match status" value="1"/>
</dbReference>
<dbReference type="SUPFAM" id="SSF103506">
    <property type="entry name" value="Mitochondrial carrier"/>
    <property type="match status" value="1"/>
</dbReference>
<evidence type="ECO:0000313" key="13">
    <source>
        <dbReference type="Proteomes" id="UP001345219"/>
    </source>
</evidence>
<dbReference type="EMBL" id="JAXIOK010000007">
    <property type="protein sequence ID" value="KAK4766212.1"/>
    <property type="molecule type" value="Genomic_DNA"/>
</dbReference>
<dbReference type="PANTHER" id="PTHR45667">
    <property type="entry name" value="S-ADENOSYLMETHIONINE MITOCHONDRIAL CARRIER PROTEIN"/>
    <property type="match status" value="1"/>
</dbReference>
<dbReference type="InterPro" id="IPR002048">
    <property type="entry name" value="EF_hand_dom"/>
</dbReference>
<dbReference type="PROSITE" id="PS00018">
    <property type="entry name" value="EF_HAND_1"/>
    <property type="match status" value="1"/>
</dbReference>
<dbReference type="InterPro" id="IPR002067">
    <property type="entry name" value="MCP"/>
</dbReference>
<dbReference type="InterPro" id="IPR018247">
    <property type="entry name" value="EF_Hand_1_Ca_BS"/>
</dbReference>
<dbReference type="Gene3D" id="1.50.40.10">
    <property type="entry name" value="Mitochondrial carrier domain"/>
    <property type="match status" value="1"/>
</dbReference>
<keyword evidence="13" id="KW-1185">Reference proteome</keyword>
<dbReference type="InterPro" id="IPR018108">
    <property type="entry name" value="MCP_transmembrane"/>
</dbReference>
<evidence type="ECO:0000256" key="10">
    <source>
        <dbReference type="SAM" id="MobiDB-lite"/>
    </source>
</evidence>
<evidence type="ECO:0000256" key="8">
    <source>
        <dbReference type="ARBA" id="ARBA00023136"/>
    </source>
</evidence>
<feature type="region of interest" description="Disordered" evidence="10">
    <location>
        <begin position="44"/>
        <end position="90"/>
    </location>
</feature>
<dbReference type="GO" id="GO:0005509">
    <property type="term" value="F:calcium ion binding"/>
    <property type="evidence" value="ECO:0007669"/>
    <property type="project" value="InterPro"/>
</dbReference>
<reference evidence="12 13" key="1">
    <citation type="journal article" date="2023" name="Hortic Res">
        <title>Pangenome of water caltrop reveals structural variations and asymmetric subgenome divergence after allopolyploidization.</title>
        <authorList>
            <person name="Zhang X."/>
            <person name="Chen Y."/>
            <person name="Wang L."/>
            <person name="Yuan Y."/>
            <person name="Fang M."/>
            <person name="Shi L."/>
            <person name="Lu R."/>
            <person name="Comes H.P."/>
            <person name="Ma Y."/>
            <person name="Chen Y."/>
            <person name="Huang G."/>
            <person name="Zhou Y."/>
            <person name="Zheng Z."/>
            <person name="Qiu Y."/>
        </authorList>
    </citation>
    <scope>NUCLEOTIDE SEQUENCE [LARGE SCALE GENOMIC DNA]</scope>
    <source>
        <tissue evidence="12">Roots</tissue>
    </source>
</reference>
<comment type="caution">
    <text evidence="12">The sequence shown here is derived from an EMBL/GenBank/DDBJ whole genome shotgun (WGS) entry which is preliminary data.</text>
</comment>
<feature type="repeat" description="Solcar" evidence="9">
    <location>
        <begin position="628"/>
        <end position="710"/>
    </location>
</feature>
<evidence type="ECO:0000259" key="11">
    <source>
        <dbReference type="PROSITE" id="PS50222"/>
    </source>
</evidence>
<evidence type="ECO:0000256" key="5">
    <source>
        <dbReference type="ARBA" id="ARBA00022737"/>
    </source>
</evidence>
<dbReference type="PRINTS" id="PR00926">
    <property type="entry name" value="MITOCARRIER"/>
</dbReference>
<keyword evidence="4 9" id="KW-0812">Transmembrane</keyword>
<evidence type="ECO:0000256" key="1">
    <source>
        <dbReference type="ARBA" id="ARBA00004448"/>
    </source>
</evidence>
<dbReference type="FunFam" id="1.10.238.10:FF:000597">
    <property type="entry name" value="Putative mitochondrial carrier isoform A"/>
    <property type="match status" value="1"/>
</dbReference>
<dbReference type="Pfam" id="PF00153">
    <property type="entry name" value="Mito_carr"/>
    <property type="match status" value="3"/>
</dbReference>
<dbReference type="SMART" id="SM00054">
    <property type="entry name" value="EFh"/>
    <property type="match status" value="2"/>
</dbReference>
<evidence type="ECO:0000256" key="6">
    <source>
        <dbReference type="ARBA" id="ARBA00022837"/>
    </source>
</evidence>
<evidence type="ECO:0000256" key="9">
    <source>
        <dbReference type="PROSITE-ProRule" id="PRU00282"/>
    </source>
</evidence>
<keyword evidence="3" id="KW-0813">Transport</keyword>
<dbReference type="Proteomes" id="UP001345219">
    <property type="component" value="Chromosome 7"/>
</dbReference>
<proteinExistence type="inferred from homology"/>
<evidence type="ECO:0000256" key="3">
    <source>
        <dbReference type="ARBA" id="ARBA00022448"/>
    </source>
</evidence>
<dbReference type="InterPro" id="IPR023395">
    <property type="entry name" value="MCP_dom_sf"/>
</dbReference>
<evidence type="ECO:0000313" key="12">
    <source>
        <dbReference type="EMBL" id="KAK4766212.1"/>
    </source>
</evidence>
<dbReference type="Gene3D" id="1.10.238.10">
    <property type="entry name" value="EF-hand"/>
    <property type="match status" value="2"/>
</dbReference>
<dbReference type="AlphaFoldDB" id="A0AAN7KH85"/>
<protein>
    <recommendedName>
        <fullName evidence="11">EF-hand domain-containing protein</fullName>
    </recommendedName>
</protein>
<evidence type="ECO:0000256" key="7">
    <source>
        <dbReference type="ARBA" id="ARBA00022989"/>
    </source>
</evidence>
<keyword evidence="8 9" id="KW-0472">Membrane</keyword>
<dbReference type="GO" id="GO:0005743">
    <property type="term" value="C:mitochondrial inner membrane"/>
    <property type="evidence" value="ECO:0007669"/>
    <property type="project" value="UniProtKB-SubCell"/>
</dbReference>
<feature type="repeat" description="Solcar" evidence="9">
    <location>
        <begin position="539"/>
        <end position="619"/>
    </location>
</feature>
<feature type="domain" description="EF-hand" evidence="11">
    <location>
        <begin position="374"/>
        <end position="409"/>
    </location>
</feature>
<dbReference type="PROSITE" id="PS50920">
    <property type="entry name" value="SOLCAR"/>
    <property type="match status" value="3"/>
</dbReference>
<keyword evidence="6" id="KW-0106">Calcium</keyword>
<evidence type="ECO:0000256" key="2">
    <source>
        <dbReference type="ARBA" id="ARBA00006375"/>
    </source>
</evidence>
<comment type="similarity">
    <text evidence="2">Belongs to the mitochondrial carrier (TC 2.A.29) family.</text>
</comment>
<dbReference type="GO" id="GO:0055085">
    <property type="term" value="P:transmembrane transport"/>
    <property type="evidence" value="ECO:0007669"/>
    <property type="project" value="InterPro"/>
</dbReference>
<comment type="subcellular location">
    <subcellularLocation>
        <location evidence="1">Mitochondrion inner membrane</location>
        <topology evidence="1">Multi-pass membrane protein</topology>
    </subcellularLocation>
</comment>
<dbReference type="InterPro" id="IPR011992">
    <property type="entry name" value="EF-hand-dom_pair"/>
</dbReference>
<name>A0AAN7KH85_9MYRT</name>